<dbReference type="PROSITE" id="PS50048">
    <property type="entry name" value="ZN2_CY6_FUNGAL_2"/>
    <property type="match status" value="1"/>
</dbReference>
<comment type="caution">
    <text evidence="7">The sequence shown here is derived from an EMBL/GenBank/DDBJ whole genome shotgun (WGS) entry which is preliminary data.</text>
</comment>
<evidence type="ECO:0000313" key="8">
    <source>
        <dbReference type="Proteomes" id="UP001146351"/>
    </source>
</evidence>
<keyword evidence="2" id="KW-0805">Transcription regulation</keyword>
<proteinExistence type="predicted"/>
<evidence type="ECO:0000313" key="7">
    <source>
        <dbReference type="EMBL" id="KAJ5165836.1"/>
    </source>
</evidence>
<keyword evidence="5" id="KW-0539">Nucleus</keyword>
<dbReference type="AlphaFoldDB" id="A0A9W9LM84"/>
<keyword evidence="8" id="KW-1185">Reference proteome</keyword>
<dbReference type="OrthoDB" id="4078573at2759"/>
<dbReference type="PROSITE" id="PS00463">
    <property type="entry name" value="ZN2_CY6_FUNGAL_1"/>
    <property type="match status" value="1"/>
</dbReference>
<reference evidence="7" key="1">
    <citation type="submission" date="2022-11" db="EMBL/GenBank/DDBJ databases">
        <authorList>
            <person name="Petersen C."/>
        </authorList>
    </citation>
    <scope>NUCLEOTIDE SEQUENCE</scope>
    <source>
        <strain evidence="7">IBT 21917</strain>
    </source>
</reference>
<dbReference type="CDD" id="cd12148">
    <property type="entry name" value="fungal_TF_MHR"/>
    <property type="match status" value="1"/>
</dbReference>
<name>A0A9W9LM84_9EURO</name>
<dbReference type="GO" id="GO:0000976">
    <property type="term" value="F:transcription cis-regulatory region binding"/>
    <property type="evidence" value="ECO:0007669"/>
    <property type="project" value="TreeGrafter"/>
</dbReference>
<keyword evidence="3" id="KW-0238">DNA-binding</keyword>
<dbReference type="EMBL" id="JAPQKO010000004">
    <property type="protein sequence ID" value="KAJ5165836.1"/>
    <property type="molecule type" value="Genomic_DNA"/>
</dbReference>
<accession>A0A9W9LM84</accession>
<comment type="subcellular location">
    <subcellularLocation>
        <location evidence="1">Nucleus</location>
    </subcellularLocation>
</comment>
<dbReference type="Pfam" id="PF11951">
    <property type="entry name" value="Fungal_trans_2"/>
    <property type="match status" value="1"/>
</dbReference>
<gene>
    <name evidence="7" type="ORF">N7492_006132</name>
</gene>
<dbReference type="InterPro" id="IPR036864">
    <property type="entry name" value="Zn2-C6_fun-type_DNA-bd_sf"/>
</dbReference>
<evidence type="ECO:0000256" key="5">
    <source>
        <dbReference type="ARBA" id="ARBA00023242"/>
    </source>
</evidence>
<dbReference type="Pfam" id="PF00172">
    <property type="entry name" value="Zn_clus"/>
    <property type="match status" value="1"/>
</dbReference>
<dbReference type="GO" id="GO:0008270">
    <property type="term" value="F:zinc ion binding"/>
    <property type="evidence" value="ECO:0007669"/>
    <property type="project" value="InterPro"/>
</dbReference>
<evidence type="ECO:0000256" key="4">
    <source>
        <dbReference type="ARBA" id="ARBA00023163"/>
    </source>
</evidence>
<dbReference type="InterPro" id="IPR001138">
    <property type="entry name" value="Zn2Cys6_DnaBD"/>
</dbReference>
<keyword evidence="4" id="KW-0804">Transcription</keyword>
<dbReference type="PANTHER" id="PTHR37534">
    <property type="entry name" value="TRANSCRIPTIONAL ACTIVATOR PROTEIN UGA3"/>
    <property type="match status" value="1"/>
</dbReference>
<dbReference type="SUPFAM" id="SSF57701">
    <property type="entry name" value="Zn2/Cys6 DNA-binding domain"/>
    <property type="match status" value="1"/>
</dbReference>
<dbReference type="InterPro" id="IPR021858">
    <property type="entry name" value="Fun_TF"/>
</dbReference>
<sequence length="628" mass="70865">MADTKAKRTRTGCLTCRERHLKCDEALGRCLNCRKSDRICRRGVRLNFIDIQTVAPPHLIARPHGATVTFRDDSRFIASEYVGGFERYPPLQPDSPVQERRLIQHEALHDIDPEHLASLFQSVAHSFDPAGFEFSHSVVNDFLLGPDAWHEPHLAPGDELLPHGTSHFARRLAMKQYSLSSLGDPGQILCLQTFVEEVGPWMDSLDTIRHFTQVLPLYAMDEPMLLHAFLACGARHLSTINSSVGDAKATQYYDSASQELMSAMQDPDRDSVLCATTALVLGAYETMSQAKPETSHLAGSRALIRECGWTSKTPGLGAASFWTSINLELLGCLRNTWALSWDPDSWGVDMDMDHAKPLWKSDEVWLHRILYICAKTLNFRASMVHLQMADDSPMPSIQLSEALQKWNHYSTLCEQWVKAIPQSMKALGRVESWQIGPVSLFPKTWLVKRSAIVAQLFYHVTHILLVKAHPMKLEYDMEMKAMQNNHAYEICGLVASSKDRNIANISIHCLALAAECLEDQKAQNEVLGIFDTIAKETPWHTVSIKEELKQRWGWPLAQPETVNPSQMHDPFYDLDPTLHPSKDPGFSTPTVNPFLSAENISLESHPYRGYYVPPHHVLDDYSHVPYLV</sequence>
<organism evidence="7 8">
    <name type="scientific">Penicillium capsulatum</name>
    <dbReference type="NCBI Taxonomy" id="69766"/>
    <lineage>
        <taxon>Eukaryota</taxon>
        <taxon>Fungi</taxon>
        <taxon>Dikarya</taxon>
        <taxon>Ascomycota</taxon>
        <taxon>Pezizomycotina</taxon>
        <taxon>Eurotiomycetes</taxon>
        <taxon>Eurotiomycetidae</taxon>
        <taxon>Eurotiales</taxon>
        <taxon>Aspergillaceae</taxon>
        <taxon>Penicillium</taxon>
    </lineage>
</organism>
<dbReference type="SMART" id="SM00066">
    <property type="entry name" value="GAL4"/>
    <property type="match status" value="1"/>
</dbReference>
<dbReference type="Proteomes" id="UP001146351">
    <property type="component" value="Unassembled WGS sequence"/>
</dbReference>
<evidence type="ECO:0000256" key="3">
    <source>
        <dbReference type="ARBA" id="ARBA00023125"/>
    </source>
</evidence>
<dbReference type="GO" id="GO:0000981">
    <property type="term" value="F:DNA-binding transcription factor activity, RNA polymerase II-specific"/>
    <property type="evidence" value="ECO:0007669"/>
    <property type="project" value="InterPro"/>
</dbReference>
<dbReference type="GO" id="GO:0005634">
    <property type="term" value="C:nucleus"/>
    <property type="evidence" value="ECO:0007669"/>
    <property type="project" value="UniProtKB-SubCell"/>
</dbReference>
<dbReference type="GO" id="GO:0045944">
    <property type="term" value="P:positive regulation of transcription by RNA polymerase II"/>
    <property type="evidence" value="ECO:0007669"/>
    <property type="project" value="TreeGrafter"/>
</dbReference>
<dbReference type="CDD" id="cd00067">
    <property type="entry name" value="GAL4"/>
    <property type="match status" value="1"/>
</dbReference>
<feature type="domain" description="Zn(2)-C6 fungal-type" evidence="6">
    <location>
        <begin position="12"/>
        <end position="42"/>
    </location>
</feature>
<evidence type="ECO:0000256" key="1">
    <source>
        <dbReference type="ARBA" id="ARBA00004123"/>
    </source>
</evidence>
<dbReference type="PANTHER" id="PTHR37534:SF40">
    <property type="entry name" value="ZN(2)-C6 FUNGAL-TYPE DOMAIN-CONTAINING PROTEIN"/>
    <property type="match status" value="1"/>
</dbReference>
<protein>
    <recommendedName>
        <fullName evidence="6">Zn(2)-C6 fungal-type domain-containing protein</fullName>
    </recommendedName>
</protein>
<evidence type="ECO:0000256" key="2">
    <source>
        <dbReference type="ARBA" id="ARBA00023015"/>
    </source>
</evidence>
<evidence type="ECO:0000259" key="6">
    <source>
        <dbReference type="PROSITE" id="PS50048"/>
    </source>
</evidence>
<reference evidence="7" key="2">
    <citation type="journal article" date="2023" name="IMA Fungus">
        <title>Comparative genomic study of the Penicillium genus elucidates a diverse pangenome and 15 lateral gene transfer events.</title>
        <authorList>
            <person name="Petersen C."/>
            <person name="Sorensen T."/>
            <person name="Nielsen M.R."/>
            <person name="Sondergaard T.E."/>
            <person name="Sorensen J.L."/>
            <person name="Fitzpatrick D.A."/>
            <person name="Frisvad J.C."/>
            <person name="Nielsen K.L."/>
        </authorList>
    </citation>
    <scope>NUCLEOTIDE SEQUENCE</scope>
    <source>
        <strain evidence="7">IBT 21917</strain>
    </source>
</reference>